<name>A0ABM7NR06_9VIRU</name>
<proteinExistence type="predicted"/>
<protein>
    <submittedName>
        <fullName evidence="1">Uncharacterized protein</fullName>
    </submittedName>
</protein>
<dbReference type="RefSeq" id="YP_010841201.1">
    <property type="nucleotide sequence ID" value="NC_079139.1"/>
</dbReference>
<evidence type="ECO:0000313" key="1">
    <source>
        <dbReference type="EMBL" id="BCS82593.1"/>
    </source>
</evidence>
<accession>A0ABM7NR06</accession>
<dbReference type="Proteomes" id="UP001321479">
    <property type="component" value="Segment"/>
</dbReference>
<keyword evidence="2" id="KW-1185">Reference proteome</keyword>
<dbReference type="EMBL" id="AP024483">
    <property type="protein sequence ID" value="BCS82593.1"/>
    <property type="molecule type" value="Genomic_DNA"/>
</dbReference>
<reference evidence="1 2" key="1">
    <citation type="submission" date="2021-02" db="EMBL/GenBank/DDBJ databases">
        <title>Cotonvirus japonicus, which uses Golgi apparatus of host cells for its virion factory, phylogenetically links tailed tupanvirus and icosahedral mimivirus.</title>
        <authorList>
            <person name="Takahashi H."/>
            <person name="Fukaya S."/>
            <person name="Song C."/>
            <person name="Murata K."/>
            <person name="Takemura M."/>
        </authorList>
    </citation>
    <scope>NUCLEOTIDE SEQUENCE [LARGE SCALE GENOMIC DNA]</scope>
</reference>
<sequence>MDFLQAFISQDFDNNFFHYLNEGNNGTKYNLTNQFISLEKMWNVPLSSLYLFTKMYDNRLWEFPTNELCEGLIHLFRELKITKINELAAGNGLLSGRLKHYANKLKYDLKISTSDGTLKQFGRHCFTYTNVKPLNIYTYNKSEPIIISWIHSLFENELLFSIKNCKQNYIFLIGQHPDSDDYGNNHSTYFHQNILSYGYDFIIIPFKQISQMDYYLYDNIRNNNYIDSKTCVTLYYRKDIELNVTDIVESLQINNNDLFGFYLEKNKEYYAQDKQLLNITNQIIDNYKQNNYLDLNPMIITGLKKYLLIKSKNDFRQSASAFILPVQNNLINILDPYWAVPKLKQVVGRAMRTHSHKDIIYCKKYSNDEYRRVTKHLDKLFLKITKDHINKSKSSFIDKPFGKHFYFDNKIIKEKYYNPKPSKKMIKENYHKPKSSKKLFRY</sequence>
<organism evidence="1 2">
    <name type="scientific">Cotonvirus japonicus</name>
    <dbReference type="NCBI Taxonomy" id="2811091"/>
    <lineage>
        <taxon>Viruses</taxon>
        <taxon>Varidnaviria</taxon>
        <taxon>Bamfordvirae</taxon>
        <taxon>Nucleocytoviricota</taxon>
        <taxon>Megaviricetes</taxon>
        <taxon>Imitervirales</taxon>
        <taxon>Mimiviridae</taxon>
        <taxon>Megamimivirinae</taxon>
        <taxon>Cotonvirus</taxon>
        <taxon>Cotonvirus japonicum</taxon>
    </lineage>
</organism>
<dbReference type="GeneID" id="80557798"/>
<evidence type="ECO:0000313" key="2">
    <source>
        <dbReference type="Proteomes" id="UP001321479"/>
    </source>
</evidence>